<dbReference type="SUPFAM" id="SSF55174">
    <property type="entry name" value="Alpha-L RNA-binding motif"/>
    <property type="match status" value="1"/>
</dbReference>
<dbReference type="EMBL" id="AP023418">
    <property type="protein sequence ID" value="BCK81113.1"/>
    <property type="molecule type" value="Genomic_DNA"/>
</dbReference>
<sequence length="239" mass="26803">MEERLQKWIARCGISSRRAAEELLRQGRVTLNGRVAGLGESGDPERDTLLVDGRPVAAAPEPVYLMLNKPRGYVTTLSDERGRKTAAELVADCGRRVFPVGRLDKDSEGLLLFTNDGTLAQQLLHPRHQVDKVYQVTVSGALEGAEERLSRMRMLEGEPIQPAQVRRLSQKGETAVLEVIIHQGKNRQIRRMCRQAGLSVLRLRRVQEHTLHLGNLPSGKWRYLTDEELQDLKGSDGVE</sequence>
<dbReference type="InterPro" id="IPR050343">
    <property type="entry name" value="RsuA_PseudoU_synthase"/>
</dbReference>
<dbReference type="FunFam" id="3.10.290.10:FF:000003">
    <property type="entry name" value="Pseudouridine synthase"/>
    <property type="match status" value="1"/>
</dbReference>
<evidence type="ECO:0000256" key="3">
    <source>
        <dbReference type="PROSITE-ProRule" id="PRU00182"/>
    </source>
</evidence>
<reference evidence="6" key="1">
    <citation type="submission" date="2020-09" db="EMBL/GenBank/DDBJ databases">
        <title>New species isolated from human feces.</title>
        <authorList>
            <person name="Kitahara M."/>
            <person name="Shigeno Y."/>
            <person name="Shime M."/>
            <person name="Matsumoto Y."/>
            <person name="Nakamura S."/>
            <person name="Motooka D."/>
            <person name="Fukuoka S."/>
            <person name="Nishikawa H."/>
            <person name="Benno Y."/>
        </authorList>
    </citation>
    <scope>NUCLEOTIDE SEQUENCE</scope>
    <source>
        <strain evidence="6">MM50</strain>
    </source>
</reference>
<gene>
    <name evidence="6" type="primary">rluB</name>
    <name evidence="6" type="ORF">MM50RIKEN_08760</name>
</gene>
<dbReference type="GO" id="GO:0000455">
    <property type="term" value="P:enzyme-directed rRNA pseudouridine synthesis"/>
    <property type="evidence" value="ECO:0007669"/>
    <property type="project" value="UniProtKB-ARBA"/>
</dbReference>
<dbReference type="SUPFAM" id="SSF55120">
    <property type="entry name" value="Pseudouridine synthase"/>
    <property type="match status" value="1"/>
</dbReference>
<dbReference type="KEGG" id="vcop:MM50RIKEN_08760"/>
<dbReference type="Pfam" id="PF00849">
    <property type="entry name" value="PseudoU_synth_2"/>
    <property type="match status" value="1"/>
</dbReference>
<dbReference type="NCBIfam" id="TIGR00093">
    <property type="entry name" value="pseudouridine synthase"/>
    <property type="match status" value="1"/>
</dbReference>
<evidence type="ECO:0000256" key="4">
    <source>
        <dbReference type="RuleBase" id="RU003887"/>
    </source>
</evidence>
<dbReference type="InterPro" id="IPR018496">
    <property type="entry name" value="PsdUridine_synth_RsuA/RluB_CS"/>
</dbReference>
<dbReference type="CDD" id="cd00165">
    <property type="entry name" value="S4"/>
    <property type="match status" value="1"/>
</dbReference>
<feature type="domain" description="RNA-binding S4" evidence="5">
    <location>
        <begin position="3"/>
        <end position="62"/>
    </location>
</feature>
<dbReference type="Gene3D" id="3.30.70.1560">
    <property type="entry name" value="Alpha-L RNA-binding motif"/>
    <property type="match status" value="1"/>
</dbReference>
<dbReference type="Pfam" id="PF01479">
    <property type="entry name" value="S4"/>
    <property type="match status" value="1"/>
</dbReference>
<dbReference type="PROSITE" id="PS50889">
    <property type="entry name" value="S4"/>
    <property type="match status" value="1"/>
</dbReference>
<evidence type="ECO:0000259" key="5">
    <source>
        <dbReference type="SMART" id="SM00363"/>
    </source>
</evidence>
<name>A0A810Q952_9FIRM</name>
<dbReference type="SMART" id="SM00363">
    <property type="entry name" value="S4"/>
    <property type="match status" value="1"/>
</dbReference>
<dbReference type="RefSeq" id="WP_021859065.1">
    <property type="nucleotide sequence ID" value="NZ_AP023418.1"/>
</dbReference>
<dbReference type="InterPro" id="IPR000748">
    <property type="entry name" value="PsdUridine_synth_RsuA/RluB/E/F"/>
</dbReference>
<proteinExistence type="inferred from homology"/>
<keyword evidence="2 4" id="KW-0413">Isomerase</keyword>
<evidence type="ECO:0000313" key="7">
    <source>
        <dbReference type="Proteomes" id="UP000681035"/>
    </source>
</evidence>
<keyword evidence="3" id="KW-0694">RNA-binding</keyword>
<dbReference type="PANTHER" id="PTHR47683">
    <property type="entry name" value="PSEUDOURIDINE SYNTHASE FAMILY PROTEIN-RELATED"/>
    <property type="match status" value="1"/>
</dbReference>
<dbReference type="Gene3D" id="3.30.70.580">
    <property type="entry name" value="Pseudouridine synthase I, catalytic domain, N-terminal subdomain"/>
    <property type="match status" value="1"/>
</dbReference>
<accession>A0A810Q952</accession>
<organism evidence="6 7">
    <name type="scientific">Vescimonas coprocola</name>
    <dbReference type="NCBI Taxonomy" id="2714355"/>
    <lineage>
        <taxon>Bacteria</taxon>
        <taxon>Bacillati</taxon>
        <taxon>Bacillota</taxon>
        <taxon>Clostridia</taxon>
        <taxon>Eubacteriales</taxon>
        <taxon>Oscillospiraceae</taxon>
        <taxon>Vescimonas</taxon>
    </lineage>
</organism>
<dbReference type="PROSITE" id="PS01149">
    <property type="entry name" value="PSI_RSU"/>
    <property type="match status" value="1"/>
</dbReference>
<dbReference type="Proteomes" id="UP000681035">
    <property type="component" value="Chromosome"/>
</dbReference>
<dbReference type="InterPro" id="IPR042092">
    <property type="entry name" value="PsdUridine_s_RsuA/RluB/E/F_cat"/>
</dbReference>
<comment type="similarity">
    <text evidence="1 4">Belongs to the pseudouridine synthase RsuA family.</text>
</comment>
<dbReference type="EC" id="5.4.99.-" evidence="4"/>
<dbReference type="InterPro" id="IPR036986">
    <property type="entry name" value="S4_RNA-bd_sf"/>
</dbReference>
<protein>
    <recommendedName>
        <fullName evidence="4">Pseudouridine synthase</fullName>
        <ecNumber evidence="4">5.4.99.-</ecNumber>
    </recommendedName>
</protein>
<dbReference type="Gene3D" id="3.10.290.10">
    <property type="entry name" value="RNA-binding S4 domain"/>
    <property type="match status" value="1"/>
</dbReference>
<keyword evidence="7" id="KW-1185">Reference proteome</keyword>
<dbReference type="InterPro" id="IPR006145">
    <property type="entry name" value="PsdUridine_synth_RsuA/RluA"/>
</dbReference>
<dbReference type="PANTHER" id="PTHR47683:SF2">
    <property type="entry name" value="RNA-BINDING S4 DOMAIN-CONTAINING PROTEIN"/>
    <property type="match status" value="1"/>
</dbReference>
<evidence type="ECO:0000313" key="6">
    <source>
        <dbReference type="EMBL" id="BCK81113.1"/>
    </source>
</evidence>
<dbReference type="InterPro" id="IPR002942">
    <property type="entry name" value="S4_RNA-bd"/>
</dbReference>
<dbReference type="GO" id="GO:0003723">
    <property type="term" value="F:RNA binding"/>
    <property type="evidence" value="ECO:0007669"/>
    <property type="project" value="UniProtKB-KW"/>
</dbReference>
<evidence type="ECO:0000256" key="2">
    <source>
        <dbReference type="ARBA" id="ARBA00023235"/>
    </source>
</evidence>
<dbReference type="InterPro" id="IPR020103">
    <property type="entry name" value="PsdUridine_synth_cat_dom_sf"/>
</dbReference>
<dbReference type="AlphaFoldDB" id="A0A810Q952"/>
<dbReference type="InterPro" id="IPR020094">
    <property type="entry name" value="TruA/RsuA/RluB/E/F_N"/>
</dbReference>
<dbReference type="GO" id="GO:0120159">
    <property type="term" value="F:rRNA pseudouridine synthase activity"/>
    <property type="evidence" value="ECO:0007669"/>
    <property type="project" value="UniProtKB-ARBA"/>
</dbReference>
<evidence type="ECO:0000256" key="1">
    <source>
        <dbReference type="ARBA" id="ARBA00008348"/>
    </source>
</evidence>
<dbReference type="CDD" id="cd02870">
    <property type="entry name" value="PseudoU_synth_RsuA_like"/>
    <property type="match status" value="1"/>
</dbReference>